<name>A0A7T2YUZ9_9BURK</name>
<protein>
    <submittedName>
        <fullName evidence="1">Uncharacterized protein</fullName>
    </submittedName>
</protein>
<dbReference type="RefSeq" id="WP_016454374.1">
    <property type="nucleotide sequence ID" value="NZ_CP065748.1"/>
</dbReference>
<reference evidence="1 2" key="1">
    <citation type="submission" date="2020-12" db="EMBL/GenBank/DDBJ databases">
        <title>FDA dAtabase for Regulatory Grade micrObial Sequences (FDA-ARGOS): Supporting development and validation of Infectious Disease Dx tests.</title>
        <authorList>
            <person name="Sproer C."/>
            <person name="Gronow S."/>
            <person name="Severitt S."/>
            <person name="Schroder I."/>
            <person name="Tallon L."/>
            <person name="Sadzewicz L."/>
            <person name="Zhao X."/>
            <person name="Boylan J."/>
            <person name="Ott S."/>
            <person name="Bowen H."/>
            <person name="Vavikolanu K."/>
            <person name="Mehta A."/>
            <person name="Aluvathingal J."/>
            <person name="Nadendla S."/>
            <person name="Lowell S."/>
            <person name="Myers T."/>
            <person name="Yan Y."/>
            <person name="Sichtig H."/>
        </authorList>
    </citation>
    <scope>NUCLEOTIDE SEQUENCE [LARGE SCALE GENOMIC DNA]</scope>
    <source>
        <strain evidence="1 2">FDAARGOS_890</strain>
    </source>
</reference>
<keyword evidence="2" id="KW-1185">Reference proteome</keyword>
<proteinExistence type="predicted"/>
<dbReference type="EMBL" id="CP065748">
    <property type="protein sequence ID" value="QPS81603.1"/>
    <property type="molecule type" value="Genomic_DNA"/>
</dbReference>
<gene>
    <name evidence="1" type="ORF">I6G47_00515</name>
</gene>
<dbReference type="KEGG" id="dla:I6G47_00515"/>
<accession>A0A7T2YUZ9</accession>
<organism evidence="1 2">
    <name type="scientific">Delftia lacustris</name>
    <dbReference type="NCBI Taxonomy" id="558537"/>
    <lineage>
        <taxon>Bacteria</taxon>
        <taxon>Pseudomonadati</taxon>
        <taxon>Pseudomonadota</taxon>
        <taxon>Betaproteobacteria</taxon>
        <taxon>Burkholderiales</taxon>
        <taxon>Comamonadaceae</taxon>
        <taxon>Delftia</taxon>
    </lineage>
</organism>
<dbReference type="Proteomes" id="UP000595064">
    <property type="component" value="Chromosome"/>
</dbReference>
<evidence type="ECO:0000313" key="2">
    <source>
        <dbReference type="Proteomes" id="UP000595064"/>
    </source>
</evidence>
<sequence>MHEDCSHDWLAWAALACRLRGLALPPQDLQAIAQTLARLSAVANELECTEPGHG</sequence>
<evidence type="ECO:0000313" key="1">
    <source>
        <dbReference type="EMBL" id="QPS81603.1"/>
    </source>
</evidence>
<dbReference type="AlphaFoldDB" id="A0A7T2YUZ9"/>